<name>A0ABQ9G986_9NEOP</name>
<dbReference type="Proteomes" id="UP001159363">
    <property type="component" value="Chromosome 13"/>
</dbReference>
<dbReference type="EMBL" id="JARBHB010000014">
    <property type="protein sequence ID" value="KAJ8868985.1"/>
    <property type="molecule type" value="Genomic_DNA"/>
</dbReference>
<evidence type="ECO:0000313" key="1">
    <source>
        <dbReference type="EMBL" id="KAJ8868985.1"/>
    </source>
</evidence>
<reference evidence="1 2" key="1">
    <citation type="submission" date="2023-02" db="EMBL/GenBank/DDBJ databases">
        <title>LHISI_Scaffold_Assembly.</title>
        <authorList>
            <person name="Stuart O.P."/>
            <person name="Cleave R."/>
            <person name="Magrath M.J.L."/>
            <person name="Mikheyev A.S."/>
        </authorList>
    </citation>
    <scope>NUCLEOTIDE SEQUENCE [LARGE SCALE GENOMIC DNA]</scope>
    <source>
        <strain evidence="1">Daus_M_001</strain>
        <tissue evidence="1">Leg muscle</tissue>
    </source>
</reference>
<gene>
    <name evidence="1" type="ORF">PR048_030531</name>
</gene>
<comment type="caution">
    <text evidence="1">The sequence shown here is derived from an EMBL/GenBank/DDBJ whole genome shotgun (WGS) entry which is preliminary data.</text>
</comment>
<protein>
    <submittedName>
        <fullName evidence="1">Uncharacterized protein</fullName>
    </submittedName>
</protein>
<proteinExistence type="predicted"/>
<accession>A0ABQ9G986</accession>
<evidence type="ECO:0000313" key="2">
    <source>
        <dbReference type="Proteomes" id="UP001159363"/>
    </source>
</evidence>
<organism evidence="1 2">
    <name type="scientific">Dryococelus australis</name>
    <dbReference type="NCBI Taxonomy" id="614101"/>
    <lineage>
        <taxon>Eukaryota</taxon>
        <taxon>Metazoa</taxon>
        <taxon>Ecdysozoa</taxon>
        <taxon>Arthropoda</taxon>
        <taxon>Hexapoda</taxon>
        <taxon>Insecta</taxon>
        <taxon>Pterygota</taxon>
        <taxon>Neoptera</taxon>
        <taxon>Polyneoptera</taxon>
        <taxon>Phasmatodea</taxon>
        <taxon>Verophasmatodea</taxon>
        <taxon>Anareolatae</taxon>
        <taxon>Phasmatidae</taxon>
        <taxon>Eurycanthinae</taxon>
        <taxon>Dryococelus</taxon>
    </lineage>
</organism>
<sequence>MTGACIELSYRRFINKMIGSQMKNPISTRSTTRTLHASSEPRACYTYLIDVSPLREINVADGRFAAANAGPRMITTCSMGRFNAEARAYTCGPQPGDLIQLATVSACWNGRDEHAPCMASCLRPRPYRLAFITTVVGLALSVEPGGSPGPEMIQGPFTRSNFPFELPTVFTEFNSLDAYTTSGRGDRAVRLLASRQGESGSTVGTGSLPDFHMWESCQTMPLVGGFSRGYPCNARPCVPALFHFHLVSPSSALKSSLLRNVQISQLNSY</sequence>
<keyword evidence="2" id="KW-1185">Reference proteome</keyword>